<reference evidence="10" key="2">
    <citation type="submission" date="2020-12" db="UniProtKB">
        <authorList>
            <consortium name="WormBaseParasite"/>
        </authorList>
    </citation>
    <scope>IDENTIFICATION</scope>
</reference>
<reference evidence="8 9" key="1">
    <citation type="submission" date="2014-09" db="EMBL/GenBank/DDBJ databases">
        <authorList>
            <person name="Martin A.A."/>
        </authorList>
    </citation>
    <scope>NUCLEOTIDE SEQUENCE</scope>
    <source>
        <strain evidence="9">ED321</strain>
        <strain evidence="8">ED321 Heterogonic</strain>
    </source>
</reference>
<evidence type="ECO:0000313" key="8">
    <source>
        <dbReference type="EMBL" id="CEF69013.1"/>
    </source>
</evidence>
<dbReference type="GO" id="GO:0005634">
    <property type="term" value="C:nucleus"/>
    <property type="evidence" value="ECO:0007669"/>
    <property type="project" value="UniProtKB-SubCell"/>
</dbReference>
<protein>
    <submittedName>
        <fullName evidence="8 10">Zinc finger, C2H2 domain and Zinc finger, C2H2-like domain-containing protein</fullName>
    </submittedName>
</protein>
<dbReference type="RefSeq" id="XP_024508213.1">
    <property type="nucleotide sequence ID" value="XM_024654886.1"/>
</dbReference>
<dbReference type="SMART" id="SM00355">
    <property type="entry name" value="ZnF_C2H2"/>
    <property type="match status" value="2"/>
</dbReference>
<keyword evidence="5" id="KW-0539">Nucleus</keyword>
<evidence type="ECO:0000256" key="3">
    <source>
        <dbReference type="ARBA" id="ARBA00022771"/>
    </source>
</evidence>
<feature type="domain" description="C2H2-type" evidence="7">
    <location>
        <begin position="13"/>
        <end position="34"/>
    </location>
</feature>
<evidence type="ECO:0000259" key="7">
    <source>
        <dbReference type="PROSITE" id="PS00028"/>
    </source>
</evidence>
<organism evidence="8">
    <name type="scientific">Strongyloides ratti</name>
    <name type="common">Parasitic roundworm</name>
    <dbReference type="NCBI Taxonomy" id="34506"/>
    <lineage>
        <taxon>Eukaryota</taxon>
        <taxon>Metazoa</taxon>
        <taxon>Ecdysozoa</taxon>
        <taxon>Nematoda</taxon>
        <taxon>Chromadorea</taxon>
        <taxon>Rhabditida</taxon>
        <taxon>Tylenchina</taxon>
        <taxon>Panagrolaimomorpha</taxon>
        <taxon>Strongyloidoidea</taxon>
        <taxon>Strongyloididae</taxon>
        <taxon>Strongyloides</taxon>
    </lineage>
</organism>
<evidence type="ECO:0000313" key="11">
    <source>
        <dbReference type="WormBase" id="SRAE_2000366600"/>
    </source>
</evidence>
<dbReference type="GO" id="GO:0008270">
    <property type="term" value="F:zinc ion binding"/>
    <property type="evidence" value="ECO:0007669"/>
    <property type="project" value="UniProtKB-KW"/>
</dbReference>
<dbReference type="GeneID" id="36381383"/>
<name>A0A090LLG1_STRRB</name>
<dbReference type="STRING" id="34506.A0A090LLG1"/>
<evidence type="ECO:0000256" key="2">
    <source>
        <dbReference type="ARBA" id="ARBA00022723"/>
    </source>
</evidence>
<evidence type="ECO:0000256" key="1">
    <source>
        <dbReference type="ARBA" id="ARBA00004123"/>
    </source>
</evidence>
<dbReference type="PANTHER" id="PTHR23215">
    <property type="entry name" value="ZINC FINGER PROTEIN 207"/>
    <property type="match status" value="1"/>
</dbReference>
<sequence>MGRKKKKIVKPWCWYCNREFQDEKILTQHQKARHFKCHICHRKLFSGPGLVTHCLQVHKETIARIPFALPGRDSIQIDIFGMRGVPPEDEGPSAGQREPQPEEVSETAKPAQGSYQFQPMFFNAPRTNPVPPPPSQFVPPPVSMYGQGVPPPPIGINSASGIKLPVGLPAPMPVFPMSIPGLPIPSSNQLISPVVPPPLLTTGNTNNLNQGSSLQSNPPKDIVKKLCQVKASTVVNSELSLEEKYLLSRNVVIAFPDADKEHMP</sequence>
<dbReference type="EMBL" id="LN609529">
    <property type="protein sequence ID" value="CEF69013.1"/>
    <property type="molecule type" value="Genomic_DNA"/>
</dbReference>
<keyword evidence="3" id="KW-0863">Zinc-finger</keyword>
<evidence type="ECO:0000256" key="5">
    <source>
        <dbReference type="ARBA" id="ARBA00023242"/>
    </source>
</evidence>
<proteinExistence type="predicted"/>
<feature type="region of interest" description="Disordered" evidence="6">
    <location>
        <begin position="82"/>
        <end position="110"/>
    </location>
</feature>
<dbReference type="PANTHER" id="PTHR23215:SF0">
    <property type="entry name" value="BUB3-INTERACTING AND GLEBS MOTIF-CONTAINING PROTEIN ZNF207"/>
    <property type="match status" value="1"/>
</dbReference>
<dbReference type="eggNOG" id="KOG3099">
    <property type="taxonomic scope" value="Eukaryota"/>
</dbReference>
<evidence type="ECO:0000313" key="10">
    <source>
        <dbReference type="WBParaSite" id="SRAE_2000366600.1"/>
    </source>
</evidence>
<evidence type="ECO:0000256" key="4">
    <source>
        <dbReference type="ARBA" id="ARBA00022833"/>
    </source>
</evidence>
<evidence type="ECO:0000313" key="9">
    <source>
        <dbReference type="Proteomes" id="UP000035682"/>
    </source>
</evidence>
<dbReference type="InterPro" id="IPR013087">
    <property type="entry name" value="Znf_C2H2_type"/>
</dbReference>
<keyword evidence="2" id="KW-0479">Metal-binding</keyword>
<dbReference type="Proteomes" id="UP000035682">
    <property type="component" value="Unplaced"/>
</dbReference>
<dbReference type="eggNOG" id="KOG2893">
    <property type="taxonomic scope" value="Eukaryota"/>
</dbReference>
<feature type="domain" description="C2H2-type" evidence="7">
    <location>
        <begin position="37"/>
        <end position="58"/>
    </location>
</feature>
<dbReference type="CDD" id="cd20908">
    <property type="entry name" value="SUF4-like"/>
    <property type="match status" value="1"/>
</dbReference>
<dbReference type="WormBase" id="SRAE_2000366600">
    <property type="protein sequence ID" value="SRP00522"/>
    <property type="gene ID" value="WBGene00263890"/>
</dbReference>
<dbReference type="WBParaSite" id="SRAE_2000366600.1">
    <property type="protein sequence ID" value="SRAE_2000366600.1"/>
    <property type="gene ID" value="WBGene00263890"/>
</dbReference>
<accession>A0A090LLG1</accession>
<dbReference type="OrthoDB" id="1306014at2759"/>
<dbReference type="AlphaFoldDB" id="A0A090LLG1"/>
<keyword evidence="9" id="KW-1185">Reference proteome</keyword>
<keyword evidence="4" id="KW-0862">Zinc</keyword>
<gene>
    <name evidence="8 10 11" type="ORF">SRAE_2000366600</name>
</gene>
<evidence type="ECO:0000256" key="6">
    <source>
        <dbReference type="SAM" id="MobiDB-lite"/>
    </source>
</evidence>
<dbReference type="PROSITE" id="PS00028">
    <property type="entry name" value="ZINC_FINGER_C2H2_1"/>
    <property type="match status" value="2"/>
</dbReference>
<dbReference type="CTD" id="36381383"/>
<comment type="subcellular location">
    <subcellularLocation>
        <location evidence="1">Nucleus</location>
    </subcellularLocation>
</comment>